<evidence type="ECO:0000259" key="1">
    <source>
        <dbReference type="Pfam" id="PF12706"/>
    </source>
</evidence>
<dbReference type="SUPFAM" id="SSF56281">
    <property type="entry name" value="Metallo-hydrolase/oxidoreductase"/>
    <property type="match status" value="1"/>
</dbReference>
<dbReference type="InterPro" id="IPR036866">
    <property type="entry name" value="RibonucZ/Hydroxyglut_hydro"/>
</dbReference>
<protein>
    <recommendedName>
        <fullName evidence="1">Metallo-beta-lactamase domain-containing protein</fullName>
    </recommendedName>
</protein>
<evidence type="ECO:0000313" key="2">
    <source>
        <dbReference type="EMBL" id="SZX73427.1"/>
    </source>
</evidence>
<accession>A0A383W6Y8</accession>
<dbReference type="EMBL" id="FNXT01001192">
    <property type="protein sequence ID" value="SZX73427.1"/>
    <property type="molecule type" value="Genomic_DNA"/>
</dbReference>
<keyword evidence="3" id="KW-1185">Reference proteome</keyword>
<dbReference type="AlphaFoldDB" id="A0A383W6Y8"/>
<name>A0A383W6Y8_TETOB</name>
<dbReference type="InterPro" id="IPR001279">
    <property type="entry name" value="Metallo-B-lactamas"/>
</dbReference>
<dbReference type="Pfam" id="PF12706">
    <property type="entry name" value="Lactamase_B_2"/>
    <property type="match status" value="1"/>
</dbReference>
<reference evidence="2 3" key="1">
    <citation type="submission" date="2016-10" db="EMBL/GenBank/DDBJ databases">
        <authorList>
            <person name="Cai Z."/>
        </authorList>
    </citation>
    <scope>NUCLEOTIDE SEQUENCE [LARGE SCALE GENOMIC DNA]</scope>
</reference>
<dbReference type="Proteomes" id="UP000256970">
    <property type="component" value="Unassembled WGS sequence"/>
</dbReference>
<evidence type="ECO:0000313" key="3">
    <source>
        <dbReference type="Proteomes" id="UP000256970"/>
    </source>
</evidence>
<proteinExistence type="predicted"/>
<sequence length="311" mass="33580">MSQTSNIPAATSLQTTAPAEGCCQLLLLGIAQDAGVPQAGCACVNCSAVWAGAMPRQFAVSAAVIDTSSRQCWLLDCSPDFKDQYHALQQYLAAHGLSDVQLAGVLLTHLHMGHYLGLMQFGREAMDWRGLQLWGTPSVLSFFSSNEPWRTYISNGNFLLRQLQPGAALQLSEHVSVTPAAVPHRAEFSNAVGFYIKGSCKTAFYLPDIDSWDAWQAAGTDIRQVVQSVDLALLDGCFYSAAELPGRDISQIPHPLITDTAQRLKGVVTGDKSVVMVHLNHSNPCYRDGPERQQALAAGLQIGCQGDVYSL</sequence>
<dbReference type="Gene3D" id="3.60.15.10">
    <property type="entry name" value="Ribonuclease Z/Hydroxyacylglutathione hydrolase-like"/>
    <property type="match status" value="1"/>
</dbReference>
<feature type="domain" description="Metallo-beta-lactamase" evidence="1">
    <location>
        <begin position="74"/>
        <end position="278"/>
    </location>
</feature>
<organism evidence="2 3">
    <name type="scientific">Tetradesmus obliquus</name>
    <name type="common">Green alga</name>
    <name type="synonym">Acutodesmus obliquus</name>
    <dbReference type="NCBI Taxonomy" id="3088"/>
    <lineage>
        <taxon>Eukaryota</taxon>
        <taxon>Viridiplantae</taxon>
        <taxon>Chlorophyta</taxon>
        <taxon>core chlorophytes</taxon>
        <taxon>Chlorophyceae</taxon>
        <taxon>CS clade</taxon>
        <taxon>Sphaeropleales</taxon>
        <taxon>Scenedesmaceae</taxon>
        <taxon>Tetradesmus</taxon>
    </lineage>
</organism>
<gene>
    <name evidence="2" type="ORF">BQ4739_LOCUS13701</name>
</gene>